<protein>
    <recommendedName>
        <fullName evidence="4">Probable endonuclease LCL3</fullName>
    </recommendedName>
    <alternativeName>
        <fullName evidence="5">Probable endonuclease lcl3</fullName>
    </alternativeName>
</protein>
<dbReference type="InterPro" id="IPR035437">
    <property type="entry name" value="SNase_OB-fold_sf"/>
</dbReference>
<reference evidence="12 13" key="2">
    <citation type="journal article" date="2021" name="Curr. Genet.">
        <title>Genetic response to nitrogen starvation in the aggressive Eucalyptus foliar pathogen Teratosphaeria destructans.</title>
        <authorList>
            <person name="Havenga M."/>
            <person name="Wingfield B.D."/>
            <person name="Wingfield M.J."/>
            <person name="Dreyer L.L."/>
            <person name="Roets F."/>
            <person name="Aylward J."/>
        </authorList>
    </citation>
    <scope>NUCLEOTIDE SEQUENCE [LARGE SCALE GENOMIC DNA]</scope>
    <source>
        <strain evidence="12">CMW44962</strain>
    </source>
</reference>
<dbReference type="GO" id="GO:0016020">
    <property type="term" value="C:membrane"/>
    <property type="evidence" value="ECO:0007669"/>
    <property type="project" value="UniProtKB-SubCell"/>
</dbReference>
<dbReference type="EMBL" id="RIBY02002422">
    <property type="protein sequence ID" value="KAH9815689.1"/>
    <property type="molecule type" value="Genomic_DNA"/>
</dbReference>
<comment type="subcellular location">
    <subcellularLocation>
        <location evidence="1">Membrane</location>
        <topology evidence="1">Single-pass membrane protein</topology>
    </subcellularLocation>
    <subcellularLocation>
        <location evidence="2">Mitochondrion</location>
    </subcellularLocation>
</comment>
<proteinExistence type="inferred from homology"/>
<dbReference type="PANTHER" id="PTHR12302:SF3">
    <property type="entry name" value="SERINE_THREONINE-PROTEIN KINASE 31"/>
    <property type="match status" value="1"/>
</dbReference>
<organism evidence="12 13">
    <name type="scientific">Teratosphaeria destructans</name>
    <dbReference type="NCBI Taxonomy" id="418781"/>
    <lineage>
        <taxon>Eukaryota</taxon>
        <taxon>Fungi</taxon>
        <taxon>Dikarya</taxon>
        <taxon>Ascomycota</taxon>
        <taxon>Pezizomycotina</taxon>
        <taxon>Dothideomycetes</taxon>
        <taxon>Dothideomycetidae</taxon>
        <taxon>Mycosphaerellales</taxon>
        <taxon>Teratosphaeriaceae</taxon>
        <taxon>Teratosphaeria</taxon>
    </lineage>
</organism>
<evidence type="ECO:0000256" key="2">
    <source>
        <dbReference type="ARBA" id="ARBA00004173"/>
    </source>
</evidence>
<dbReference type="InterPro" id="IPR016071">
    <property type="entry name" value="Staphylococal_nuclease_OB-fold"/>
</dbReference>
<comment type="caution">
    <text evidence="12">The sequence shown here is derived from an EMBL/GenBank/DDBJ whole genome shotgun (WGS) entry which is preliminary data.</text>
</comment>
<gene>
    <name evidence="12" type="ORF">Tdes44962_MAKER00937</name>
</gene>
<evidence type="ECO:0000313" key="13">
    <source>
        <dbReference type="Proteomes" id="UP001138500"/>
    </source>
</evidence>
<evidence type="ECO:0000256" key="6">
    <source>
        <dbReference type="ARBA" id="ARBA00022722"/>
    </source>
</evidence>
<dbReference type="SUPFAM" id="SSF50199">
    <property type="entry name" value="Staphylococcal nuclease"/>
    <property type="match status" value="1"/>
</dbReference>
<comment type="similarity">
    <text evidence="3">Belongs to the LCL3 family.</text>
</comment>
<dbReference type="AlphaFoldDB" id="A0A9W7SJC4"/>
<evidence type="ECO:0000256" key="3">
    <source>
        <dbReference type="ARBA" id="ARBA00005435"/>
    </source>
</evidence>
<dbReference type="GO" id="GO:0016787">
    <property type="term" value="F:hydrolase activity"/>
    <property type="evidence" value="ECO:0007669"/>
    <property type="project" value="UniProtKB-KW"/>
</dbReference>
<evidence type="ECO:0000256" key="8">
    <source>
        <dbReference type="ARBA" id="ARBA00022801"/>
    </source>
</evidence>
<name>A0A9W7SJC4_9PEZI</name>
<evidence type="ECO:0000256" key="4">
    <source>
        <dbReference type="ARBA" id="ARBA00013404"/>
    </source>
</evidence>
<evidence type="ECO:0000256" key="10">
    <source>
        <dbReference type="SAM" id="MobiDB-lite"/>
    </source>
</evidence>
<evidence type="ECO:0000259" key="11">
    <source>
        <dbReference type="PROSITE" id="PS50830"/>
    </source>
</evidence>
<dbReference type="GO" id="GO:0004519">
    <property type="term" value="F:endonuclease activity"/>
    <property type="evidence" value="ECO:0007669"/>
    <property type="project" value="UniProtKB-KW"/>
</dbReference>
<keyword evidence="9" id="KW-0106">Calcium</keyword>
<keyword evidence="7 12" id="KW-0255">Endonuclease</keyword>
<dbReference type="Gene3D" id="2.40.50.90">
    <property type="match status" value="1"/>
</dbReference>
<evidence type="ECO:0000256" key="7">
    <source>
        <dbReference type="ARBA" id="ARBA00022759"/>
    </source>
</evidence>
<feature type="compositionally biased region" description="Basic and acidic residues" evidence="10">
    <location>
        <begin position="273"/>
        <end position="289"/>
    </location>
</feature>
<dbReference type="GO" id="GO:0005739">
    <property type="term" value="C:mitochondrion"/>
    <property type="evidence" value="ECO:0007669"/>
    <property type="project" value="UniProtKB-SubCell"/>
</dbReference>
<reference evidence="12 13" key="1">
    <citation type="journal article" date="2018" name="IMA Fungus">
        <title>IMA Genome-F 10: Nine draft genome sequences of Claviceps purpurea s.lat., including C. arundinis, C. humidiphila, and C. cf. spartinae, pseudomolecules for the pitch canker pathogen Fusarium circinatum, draft genome of Davidsoniella eucalypti, Grosmannia galeiformis, Quambalaria eucalypti, and Teratosphaeria destructans.</title>
        <authorList>
            <person name="Wingfield B.D."/>
            <person name="Liu M."/>
            <person name="Nguyen H.D."/>
            <person name="Lane F.A."/>
            <person name="Morgan S.W."/>
            <person name="De Vos L."/>
            <person name="Wilken P.M."/>
            <person name="Duong T.A."/>
            <person name="Aylward J."/>
            <person name="Coetzee M.P."/>
            <person name="Dadej K."/>
            <person name="De Beer Z.W."/>
            <person name="Findlay W."/>
            <person name="Havenga M."/>
            <person name="Kolarik M."/>
            <person name="Menzies J.G."/>
            <person name="Naidoo K."/>
            <person name="Pochopski O."/>
            <person name="Shoukouhi P."/>
            <person name="Santana Q.C."/>
            <person name="Seifert K.A."/>
            <person name="Soal N."/>
            <person name="Steenkamp E.T."/>
            <person name="Tatham C.T."/>
            <person name="van der Nest M.A."/>
            <person name="Wingfield M.J."/>
        </authorList>
    </citation>
    <scope>NUCLEOTIDE SEQUENCE [LARGE SCALE GENOMIC DNA]</scope>
    <source>
        <strain evidence="12">CMW44962</strain>
    </source>
</reference>
<evidence type="ECO:0000256" key="1">
    <source>
        <dbReference type="ARBA" id="ARBA00004167"/>
    </source>
</evidence>
<feature type="region of interest" description="Disordered" evidence="10">
    <location>
        <begin position="14"/>
        <end position="52"/>
    </location>
</feature>
<keyword evidence="13" id="KW-1185">Reference proteome</keyword>
<dbReference type="OrthoDB" id="430293at2759"/>
<sequence>MPWLDWLLWRPPAKTDDHRDPRVASLIPPPVSTPQEPAVSWDDPLNKTDRSQSASSQAIAVAAVATFGLGLAYHRYLRRYPTIDSLNVPRFRGRSIYGYVAHVGDGDNFRLYHMPGGRLLGWGWFPGRRLSDLDTGRWWWSKTTIHVRIAGIDAPELSHFGNDAQPYGQEAQDWLKEQLLHTHVRAYPYSRDRYHRVVSTVYQRRFLFFKSDVGYNMIRSGLATVFEANTGSEFGGKEDEYRAAEAYAKQRQVGMWQKPGLVGRLLGKKQTLETPREYKTRTAKEEQVKKGSTSGLAK</sequence>
<dbReference type="PANTHER" id="PTHR12302">
    <property type="entry name" value="EBNA2 BINDING PROTEIN P100"/>
    <property type="match status" value="1"/>
</dbReference>
<feature type="region of interest" description="Disordered" evidence="10">
    <location>
        <begin position="273"/>
        <end position="298"/>
    </location>
</feature>
<feature type="domain" description="TNase-like" evidence="11">
    <location>
        <begin position="94"/>
        <end position="258"/>
    </location>
</feature>
<evidence type="ECO:0000256" key="9">
    <source>
        <dbReference type="ARBA" id="ARBA00022837"/>
    </source>
</evidence>
<accession>A0A9W7SJC4</accession>
<dbReference type="SMART" id="SM00318">
    <property type="entry name" value="SNc"/>
    <property type="match status" value="1"/>
</dbReference>
<dbReference type="Proteomes" id="UP001138500">
    <property type="component" value="Unassembled WGS sequence"/>
</dbReference>
<evidence type="ECO:0000313" key="12">
    <source>
        <dbReference type="EMBL" id="KAH9815689.1"/>
    </source>
</evidence>
<evidence type="ECO:0000256" key="5">
    <source>
        <dbReference type="ARBA" id="ARBA00014651"/>
    </source>
</evidence>
<keyword evidence="6" id="KW-0540">Nuclease</keyword>
<dbReference type="PROSITE" id="PS50830">
    <property type="entry name" value="TNASE_3"/>
    <property type="match status" value="1"/>
</dbReference>
<keyword evidence="8" id="KW-0378">Hydrolase</keyword>
<dbReference type="Pfam" id="PF00565">
    <property type="entry name" value="SNase"/>
    <property type="match status" value="1"/>
</dbReference>